<dbReference type="Pfam" id="PF02687">
    <property type="entry name" value="FtsX"/>
    <property type="match status" value="1"/>
</dbReference>
<feature type="transmembrane region" description="Helical" evidence="8">
    <location>
        <begin position="295"/>
        <end position="319"/>
    </location>
</feature>
<evidence type="ECO:0000256" key="6">
    <source>
        <dbReference type="ARBA" id="ARBA00022989"/>
    </source>
</evidence>
<evidence type="ECO:0000256" key="8">
    <source>
        <dbReference type="SAM" id="Phobius"/>
    </source>
</evidence>
<dbReference type="PANTHER" id="PTHR30489">
    <property type="entry name" value="LIPOPROTEIN-RELEASING SYSTEM TRANSMEMBRANE PROTEIN LOLE"/>
    <property type="match status" value="1"/>
</dbReference>
<gene>
    <name evidence="11" type="ORF">GGR05_001466</name>
</gene>
<feature type="domain" description="MacB-like periplasmic core" evidence="10">
    <location>
        <begin position="52"/>
        <end position="258"/>
    </location>
</feature>
<feature type="domain" description="ABC3 transporter permease C-terminal" evidence="9">
    <location>
        <begin position="297"/>
        <end position="431"/>
    </location>
</feature>
<comment type="subcellular location">
    <subcellularLocation>
        <location evidence="1">Cell membrane</location>
        <topology evidence="1">Multi-pass membrane protein</topology>
    </subcellularLocation>
</comment>
<comment type="caution">
    <text evidence="11">The sequence shown here is derived from an EMBL/GenBank/DDBJ whole genome shotgun (WGS) entry which is preliminary data.</text>
</comment>
<dbReference type="GO" id="GO:0044874">
    <property type="term" value="P:lipoprotein localization to outer membrane"/>
    <property type="evidence" value="ECO:0007669"/>
    <property type="project" value="TreeGrafter"/>
</dbReference>
<evidence type="ECO:0000256" key="7">
    <source>
        <dbReference type="ARBA" id="ARBA00023136"/>
    </source>
</evidence>
<evidence type="ECO:0000256" key="1">
    <source>
        <dbReference type="ARBA" id="ARBA00004651"/>
    </source>
</evidence>
<protein>
    <submittedName>
        <fullName evidence="11">Lipoprotein-releasing system permease protein</fullName>
    </submittedName>
</protein>
<keyword evidence="5 8" id="KW-0812">Transmembrane</keyword>
<evidence type="ECO:0000256" key="3">
    <source>
        <dbReference type="ARBA" id="ARBA00022448"/>
    </source>
</evidence>
<proteinExistence type="inferred from homology"/>
<comment type="similarity">
    <text evidence="2">Belongs to the ABC-4 integral membrane protein family. LolC/E subfamily.</text>
</comment>
<feature type="transmembrane region" description="Helical" evidence="8">
    <location>
        <begin position="404"/>
        <end position="424"/>
    </location>
</feature>
<dbReference type="Pfam" id="PF12704">
    <property type="entry name" value="MacB_PCD"/>
    <property type="match status" value="1"/>
</dbReference>
<evidence type="ECO:0000256" key="4">
    <source>
        <dbReference type="ARBA" id="ARBA00022475"/>
    </source>
</evidence>
<keyword evidence="7 8" id="KW-0472">Membrane</keyword>
<feature type="transmembrane region" description="Helical" evidence="8">
    <location>
        <begin position="42"/>
        <end position="69"/>
    </location>
</feature>
<feature type="transmembrane region" description="Helical" evidence="8">
    <location>
        <begin position="339"/>
        <end position="363"/>
    </location>
</feature>
<keyword evidence="12" id="KW-1185">Reference proteome</keyword>
<dbReference type="InterPro" id="IPR051447">
    <property type="entry name" value="Lipoprotein-release_system"/>
</dbReference>
<dbReference type="NCBIfam" id="TIGR02212">
    <property type="entry name" value="lolCE"/>
    <property type="match status" value="1"/>
</dbReference>
<dbReference type="AlphaFoldDB" id="A0A7W6BUK0"/>
<dbReference type="Proteomes" id="UP000531216">
    <property type="component" value="Unassembled WGS sequence"/>
</dbReference>
<evidence type="ECO:0000256" key="2">
    <source>
        <dbReference type="ARBA" id="ARBA00005236"/>
    </source>
</evidence>
<keyword evidence="3" id="KW-0813">Transport</keyword>
<dbReference type="InterPro" id="IPR003838">
    <property type="entry name" value="ABC3_permease_C"/>
</dbReference>
<evidence type="ECO:0000259" key="10">
    <source>
        <dbReference type="Pfam" id="PF12704"/>
    </source>
</evidence>
<evidence type="ECO:0000313" key="12">
    <source>
        <dbReference type="Proteomes" id="UP000531216"/>
    </source>
</evidence>
<feature type="transmembrane region" description="Helical" evidence="8">
    <location>
        <begin position="375"/>
        <end position="392"/>
    </location>
</feature>
<dbReference type="InterPro" id="IPR011925">
    <property type="entry name" value="LolCE_TM"/>
</dbReference>
<evidence type="ECO:0000259" key="9">
    <source>
        <dbReference type="Pfam" id="PF02687"/>
    </source>
</evidence>
<organism evidence="11 12">
    <name type="scientific">Aureimonas phyllosphaerae</name>
    <dbReference type="NCBI Taxonomy" id="1166078"/>
    <lineage>
        <taxon>Bacteria</taxon>
        <taxon>Pseudomonadati</taxon>
        <taxon>Pseudomonadota</taxon>
        <taxon>Alphaproteobacteria</taxon>
        <taxon>Hyphomicrobiales</taxon>
        <taxon>Aurantimonadaceae</taxon>
        <taxon>Aureimonas</taxon>
    </lineage>
</organism>
<keyword evidence="4" id="KW-1003">Cell membrane</keyword>
<accession>A0A7W6BUK0</accession>
<keyword evidence="11" id="KW-0449">Lipoprotein</keyword>
<dbReference type="PANTHER" id="PTHR30489:SF0">
    <property type="entry name" value="LIPOPROTEIN-RELEASING SYSTEM TRANSMEMBRANE PROTEIN LOLE"/>
    <property type="match status" value="1"/>
</dbReference>
<dbReference type="GO" id="GO:0098797">
    <property type="term" value="C:plasma membrane protein complex"/>
    <property type="evidence" value="ECO:0007669"/>
    <property type="project" value="TreeGrafter"/>
</dbReference>
<keyword evidence="6 8" id="KW-1133">Transmembrane helix</keyword>
<dbReference type="EMBL" id="JACIDO010000002">
    <property type="protein sequence ID" value="MBB3935338.1"/>
    <property type="molecule type" value="Genomic_DNA"/>
</dbReference>
<dbReference type="GO" id="GO:0042953">
    <property type="term" value="P:lipoprotein transport"/>
    <property type="evidence" value="ECO:0007669"/>
    <property type="project" value="InterPro"/>
</dbReference>
<dbReference type="InterPro" id="IPR025857">
    <property type="entry name" value="MacB_PCD"/>
</dbReference>
<evidence type="ECO:0000313" key="11">
    <source>
        <dbReference type="EMBL" id="MBB3935338.1"/>
    </source>
</evidence>
<evidence type="ECO:0000256" key="5">
    <source>
        <dbReference type="ARBA" id="ARBA00022692"/>
    </source>
</evidence>
<reference evidence="11 12" key="1">
    <citation type="submission" date="2020-08" db="EMBL/GenBank/DDBJ databases">
        <title>Genomic Encyclopedia of Type Strains, Phase IV (KMG-IV): sequencing the most valuable type-strain genomes for metagenomic binning, comparative biology and taxonomic classification.</title>
        <authorList>
            <person name="Goeker M."/>
        </authorList>
    </citation>
    <scope>NUCLEOTIDE SEQUENCE [LARGE SCALE GENOMIC DNA]</scope>
    <source>
        <strain evidence="11 12">DSM 25024</strain>
    </source>
</reference>
<name>A0A7W6BUK0_9HYPH</name>
<sequence length="438" mass="47168">MTSAETLEDAVHGGQAAGKTRPFSRFEWMIAGRYLRSRRRDAGVSVIAGFSFIGIMLGVAALIIVMSVMNGFRGELLTRILGVNGHVIMQPIDSPLTDFDEVAKRISAVPGVAYTMPLVQGQVLATGSGSGTASTGALVKGVRGADLQKLTPVAGNIQLGSIDHFDTSQGVAIGSRLAQSLGLGLGDSITLVSPEGDVTPLGVTPRVKAYPVVAVFEIGLSEYDASYIYMPLSEAQLFFNSEDKAQSIEIFLNDPDQVVSRQGPIEQAAERPNYTVTWQRMNESFFSALEVERNVMFIILTLIVLVAALNIISGLFMLVKDKGRDIAIMRTMGATRGSIMRVFLITGASIGVAGTLAGFVLGTLFCLNIENLRQFFSWVSGTTLFNPEFYFLSRLPAEIDVSEVVTVVAMAIGLSFLATIFPSWQASKLDPVEALRYE</sequence>